<dbReference type="GO" id="GO:0005694">
    <property type="term" value="C:chromosome"/>
    <property type="evidence" value="ECO:0007669"/>
    <property type="project" value="InterPro"/>
</dbReference>
<feature type="domain" description="Rad50/SbcC-type AAA" evidence="4">
    <location>
        <begin position="5"/>
        <end position="220"/>
    </location>
</feature>
<dbReference type="InterPro" id="IPR038729">
    <property type="entry name" value="Rad50/SbcC_AAA"/>
</dbReference>
<dbReference type="OrthoDB" id="302872at2759"/>
<dbReference type="InterPro" id="IPR010935">
    <property type="entry name" value="SMC_hinge"/>
</dbReference>
<reference evidence="6" key="1">
    <citation type="journal article" date="2006" name="PLoS Biol.">
        <title>Macronuclear genome sequence of the ciliate Tetrahymena thermophila, a model eukaryote.</title>
        <authorList>
            <person name="Eisen J.A."/>
            <person name="Coyne R.S."/>
            <person name="Wu M."/>
            <person name="Wu D."/>
            <person name="Thiagarajan M."/>
            <person name="Wortman J.R."/>
            <person name="Badger J.H."/>
            <person name="Ren Q."/>
            <person name="Amedeo P."/>
            <person name="Jones K.M."/>
            <person name="Tallon L.J."/>
            <person name="Delcher A.L."/>
            <person name="Salzberg S.L."/>
            <person name="Silva J.C."/>
            <person name="Haas B.J."/>
            <person name="Majoros W.H."/>
            <person name="Farzad M."/>
            <person name="Carlton J.M."/>
            <person name="Smith R.K. Jr."/>
            <person name="Garg J."/>
            <person name="Pearlman R.E."/>
            <person name="Karrer K.M."/>
            <person name="Sun L."/>
            <person name="Manning G."/>
            <person name="Elde N.C."/>
            <person name="Turkewitz A.P."/>
            <person name="Asai D.J."/>
            <person name="Wilkes D.E."/>
            <person name="Wang Y."/>
            <person name="Cai H."/>
            <person name="Collins K."/>
            <person name="Stewart B.A."/>
            <person name="Lee S.R."/>
            <person name="Wilamowska K."/>
            <person name="Weinberg Z."/>
            <person name="Ruzzo W.L."/>
            <person name="Wloga D."/>
            <person name="Gaertig J."/>
            <person name="Frankel J."/>
            <person name="Tsao C.-C."/>
            <person name="Gorovsky M.A."/>
            <person name="Keeling P.J."/>
            <person name="Waller R.F."/>
            <person name="Patron N.J."/>
            <person name="Cherry J.M."/>
            <person name="Stover N.A."/>
            <person name="Krieger C.J."/>
            <person name="del Toro C."/>
            <person name="Ryder H.F."/>
            <person name="Williamson S.C."/>
            <person name="Barbeau R.A."/>
            <person name="Hamilton E.P."/>
            <person name="Orias E."/>
        </authorList>
    </citation>
    <scope>NUCLEOTIDE SEQUENCE [LARGE SCALE GENOMIC DNA]</scope>
    <source>
        <strain evidence="6">SB210</strain>
    </source>
</reference>
<protein>
    <submittedName>
        <fullName evidence="5">SMC family, carboxy-terminal domain protein</fullName>
    </submittedName>
</protein>
<dbReference type="eggNOG" id="KOG0964">
    <property type="taxonomic scope" value="Eukaryota"/>
</dbReference>
<dbReference type="InterPro" id="IPR036277">
    <property type="entry name" value="SMC_hinge_sf"/>
</dbReference>
<feature type="coiled-coil region" evidence="2">
    <location>
        <begin position="679"/>
        <end position="776"/>
    </location>
</feature>
<dbReference type="Pfam" id="PF13476">
    <property type="entry name" value="AAA_23"/>
    <property type="match status" value="1"/>
</dbReference>
<gene>
    <name evidence="5" type="ORF">TTHERM_00294810</name>
</gene>
<evidence type="ECO:0000256" key="2">
    <source>
        <dbReference type="SAM" id="Coils"/>
    </source>
</evidence>
<dbReference type="PANTHER" id="PTHR43977">
    <property type="entry name" value="STRUCTURAL MAINTENANCE OF CHROMOSOMES PROTEIN 3"/>
    <property type="match status" value="1"/>
</dbReference>
<feature type="coiled-coil region" evidence="2">
    <location>
        <begin position="172"/>
        <end position="353"/>
    </location>
</feature>
<dbReference type="SUPFAM" id="SSF75553">
    <property type="entry name" value="Smc hinge domain"/>
    <property type="match status" value="1"/>
</dbReference>
<keyword evidence="6" id="KW-1185">Reference proteome</keyword>
<dbReference type="Pfam" id="PF06470">
    <property type="entry name" value="SMC_hinge"/>
    <property type="match status" value="1"/>
</dbReference>
<dbReference type="GO" id="GO:0006302">
    <property type="term" value="P:double-strand break repair"/>
    <property type="evidence" value="ECO:0007669"/>
    <property type="project" value="InterPro"/>
</dbReference>
<dbReference type="SUPFAM" id="SSF52540">
    <property type="entry name" value="P-loop containing nucleoside triphosphate hydrolases"/>
    <property type="match status" value="1"/>
</dbReference>
<dbReference type="GO" id="GO:0005524">
    <property type="term" value="F:ATP binding"/>
    <property type="evidence" value="ECO:0007669"/>
    <property type="project" value="InterPro"/>
</dbReference>
<feature type="domain" description="SMC hinge" evidence="3">
    <location>
        <begin position="514"/>
        <end position="638"/>
    </location>
</feature>
<feature type="coiled-coil region" evidence="2">
    <location>
        <begin position="391"/>
        <end position="492"/>
    </location>
</feature>
<dbReference type="RefSeq" id="XP_001013113.2">
    <property type="nucleotide sequence ID" value="XM_001013113.2"/>
</dbReference>
<evidence type="ECO:0000259" key="4">
    <source>
        <dbReference type="Pfam" id="PF13476"/>
    </source>
</evidence>
<dbReference type="GeneID" id="7833294"/>
<dbReference type="GO" id="GO:0051276">
    <property type="term" value="P:chromosome organization"/>
    <property type="evidence" value="ECO:0007669"/>
    <property type="project" value="InterPro"/>
</dbReference>
<evidence type="ECO:0000256" key="1">
    <source>
        <dbReference type="ARBA" id="ARBA00023054"/>
    </source>
</evidence>
<feature type="coiled-coil region" evidence="2">
    <location>
        <begin position="872"/>
        <end position="935"/>
    </location>
</feature>
<dbReference type="InterPro" id="IPR027417">
    <property type="entry name" value="P-loop_NTPase"/>
</dbReference>
<dbReference type="STRING" id="312017.I7LUD9"/>
<dbReference type="Gene3D" id="1.20.1060.20">
    <property type="match status" value="1"/>
</dbReference>
<evidence type="ECO:0000313" key="6">
    <source>
        <dbReference type="Proteomes" id="UP000009168"/>
    </source>
</evidence>
<dbReference type="GO" id="GO:0016887">
    <property type="term" value="F:ATP hydrolysis activity"/>
    <property type="evidence" value="ECO:0007669"/>
    <property type="project" value="InterPro"/>
</dbReference>
<dbReference type="InParanoid" id="I7LUD9"/>
<feature type="coiled-coil region" evidence="2">
    <location>
        <begin position="807"/>
        <end position="834"/>
    </location>
</feature>
<sequence>MSIKSISIEKFKSYSNCKIEGLSDNINILYGKNGSGKSNLLAALSFISSDQYDRADRAQLMKNYKEGDPKVEIELDNLVKIDKKDMEDEPKAQKVIPTSGDSVLLSRTLEQRENVYRVDDRVVNLNQFNNIFECFGLSRKNPFTIVAQNRIQEISNMSDSEIYKLLQQVAGIEAFMNKQEKAEELFEKAQREKEGIDQSLQEIEDKISQLSGEKEQYAQNQEQEIIIQSLQSIYYDKLKEELQKKKLECNKEINNQKLQEEKQKLQDLQNQKEAKNEELLRFKEKLQRLTVIEEQVKSDQMNLQNKVNSLEQNIQKLKSIKTNKDEKEIEARLKEVNIQCTKLQKDLDEVIDKITNEKDGIDTKQQEYEQLVLREKFKTQQEKQSYFNQRIQDIKQSISEKSQTQQNLKEKVKKSEQRLNLVNQEIEKLQNQINSFQTESNKAQKTINDKKNQIQKLRQEQLEKRKTINDKKIELEDLNNQIKKRVDDIQKQLKSGLIQAIEQIEESIQKEGIQGYKGLLIDHLQFNSALTYAYDIAQKGKLFSLIVDNQNTASLIIDIVKKLKIKTSNLNIIPLDWVEDDIDDEKENQIAGFGFQKLFDTRYVKAKGDHADDIKRLAKNIFEKYGVIKEYEHALEVASQFKVNCITEKRQIVYSGGFISHVGFCTVAKVDKITLYNEYKSFKAKKDAIAKEIEQLEKSMNDIQLQQNDINSNVSKEQASLAKQSNTIFMNRQLIKSSEVEKKVLTDELNETNQLLQSFSQQLKDLEQEKIGLENTSKSSKFEPLNQEDKQKMYKLQEEIKSKTTVLQKSLKEKQNVEKEYNKYRNEEQQLTNHLSQLSEGGGMKDGEVLFQSIDQRISSSEQDLKHQESILKAQKAIVEKATQSKKTLEEQIKKIEGESQDKLKEQIQSQQELCNNLEQQISALLLRKQQYISKEYEIDQKKELLVVSPDFIQKNSHLSKDNLKDKLNRITQQTTIKKYTAKDKILFEKLKDLDEKYEEYKSKYTELTKNEEQAKNLIDQFKSKCEQTIKMAFSKFEHYMKNYFKQISSAGTIDVKLMHNHEISISVAFKQTTNETKKTNRKELSGGEKSCLAILILMALQRCDPAPYYIFDEFDAALDAGYIRPIAKMQVNFQLSIKLITHTYLFIYYYAKEYLKIAKSLNFQLFHTSLNFYKLYNKKIVSASRYHQKTKQARQKRRLYQLQQILLKMVENVLKRQIVFPKISLHIINYKLKYFSIYLLTVCNFNLNHQIEHSFFFLAYKICGLQFNLIYLINFNQEAAQFSCVYL</sequence>
<dbReference type="EMBL" id="GG662740">
    <property type="protein sequence ID" value="EAR92868.2"/>
    <property type="molecule type" value="Genomic_DNA"/>
</dbReference>
<dbReference type="KEGG" id="tet:TTHERM_00294810"/>
<feature type="coiled-coil region" evidence="2">
    <location>
        <begin position="991"/>
        <end position="1025"/>
    </location>
</feature>
<name>I7LUD9_TETTS</name>
<keyword evidence="1 2" id="KW-0175">Coiled coil</keyword>
<organism evidence="5 6">
    <name type="scientific">Tetrahymena thermophila (strain SB210)</name>
    <dbReference type="NCBI Taxonomy" id="312017"/>
    <lineage>
        <taxon>Eukaryota</taxon>
        <taxon>Sar</taxon>
        <taxon>Alveolata</taxon>
        <taxon>Ciliophora</taxon>
        <taxon>Intramacronucleata</taxon>
        <taxon>Oligohymenophorea</taxon>
        <taxon>Hymenostomatida</taxon>
        <taxon>Tetrahymenina</taxon>
        <taxon>Tetrahymenidae</taxon>
        <taxon>Tetrahymena</taxon>
    </lineage>
</organism>
<dbReference type="Gene3D" id="3.40.50.300">
    <property type="entry name" value="P-loop containing nucleotide triphosphate hydrolases"/>
    <property type="match status" value="2"/>
</dbReference>
<evidence type="ECO:0000313" key="5">
    <source>
        <dbReference type="EMBL" id="EAR92868.2"/>
    </source>
</evidence>
<accession>I7LUD9</accession>
<proteinExistence type="predicted"/>
<dbReference type="Proteomes" id="UP000009168">
    <property type="component" value="Unassembled WGS sequence"/>
</dbReference>
<evidence type="ECO:0000259" key="3">
    <source>
        <dbReference type="Pfam" id="PF06470"/>
    </source>
</evidence>